<dbReference type="SMART" id="SM00530">
    <property type="entry name" value="HTH_XRE"/>
    <property type="match status" value="1"/>
</dbReference>
<dbReference type="AlphaFoldDB" id="A0A7Y9PDY5"/>
<accession>A0A7Y9PDY5</accession>
<keyword evidence="1" id="KW-0238">DNA-binding</keyword>
<dbReference type="PANTHER" id="PTHR36924">
    <property type="entry name" value="ANTITOXIN HIGA-1"/>
    <property type="match status" value="1"/>
</dbReference>
<comment type="caution">
    <text evidence="3">The sequence shown here is derived from an EMBL/GenBank/DDBJ whole genome shotgun (WGS) entry which is preliminary data.</text>
</comment>
<evidence type="ECO:0000313" key="4">
    <source>
        <dbReference type="Proteomes" id="UP000589520"/>
    </source>
</evidence>
<evidence type="ECO:0000259" key="2">
    <source>
        <dbReference type="PROSITE" id="PS50943"/>
    </source>
</evidence>
<dbReference type="PROSITE" id="PS50943">
    <property type="entry name" value="HTH_CROC1"/>
    <property type="match status" value="1"/>
</dbReference>
<protein>
    <submittedName>
        <fullName evidence="3">Addiction module HigA family antidote</fullName>
    </submittedName>
</protein>
<dbReference type="Proteomes" id="UP000589520">
    <property type="component" value="Unassembled WGS sequence"/>
</dbReference>
<dbReference type="CDD" id="cd00093">
    <property type="entry name" value="HTH_XRE"/>
    <property type="match status" value="1"/>
</dbReference>
<feature type="domain" description="HTH cro/C1-type" evidence="2">
    <location>
        <begin position="22"/>
        <end position="67"/>
    </location>
</feature>
<sequence length="95" mass="10497">MAMHNPPHPGRVLKDALEGVPITVTEFAAHIGISRVNLSRVLNEKAGISAELSIKLSQAFGQPTAGIWFKMQNAYDFWQSSQIKRAKVRRLKVAA</sequence>
<reference evidence="3 4" key="1">
    <citation type="submission" date="2020-07" db="EMBL/GenBank/DDBJ databases">
        <title>Genomic Encyclopedia of Type Strains, Phase IV (KMG-V): Genome sequencing to study the core and pangenomes of soil and plant-associated prokaryotes.</title>
        <authorList>
            <person name="Whitman W."/>
        </authorList>
    </citation>
    <scope>NUCLEOTIDE SEQUENCE [LARGE SCALE GENOMIC DNA]</scope>
    <source>
        <strain evidence="3 4">X4EP2</strain>
    </source>
</reference>
<evidence type="ECO:0000256" key="1">
    <source>
        <dbReference type="ARBA" id="ARBA00023125"/>
    </source>
</evidence>
<dbReference type="RefSeq" id="WP_179487341.1">
    <property type="nucleotide sequence ID" value="NZ_JACCCW010000001.1"/>
</dbReference>
<dbReference type="NCBIfam" id="TIGR02607">
    <property type="entry name" value="antidote_HigA"/>
    <property type="match status" value="1"/>
</dbReference>
<dbReference type="Pfam" id="PF01381">
    <property type="entry name" value="HTH_3"/>
    <property type="match status" value="1"/>
</dbReference>
<dbReference type="InterPro" id="IPR010982">
    <property type="entry name" value="Lambda_DNA-bd_dom_sf"/>
</dbReference>
<organism evidence="3 4">
    <name type="scientific">Granulicella arctica</name>
    <dbReference type="NCBI Taxonomy" id="940613"/>
    <lineage>
        <taxon>Bacteria</taxon>
        <taxon>Pseudomonadati</taxon>
        <taxon>Acidobacteriota</taxon>
        <taxon>Terriglobia</taxon>
        <taxon>Terriglobales</taxon>
        <taxon>Acidobacteriaceae</taxon>
        <taxon>Granulicella</taxon>
    </lineage>
</organism>
<keyword evidence="4" id="KW-1185">Reference proteome</keyword>
<dbReference type="SUPFAM" id="SSF47413">
    <property type="entry name" value="lambda repressor-like DNA-binding domains"/>
    <property type="match status" value="1"/>
</dbReference>
<dbReference type="InterPro" id="IPR013430">
    <property type="entry name" value="Toxin_antidote_HigA"/>
</dbReference>
<dbReference type="Gene3D" id="1.10.260.40">
    <property type="entry name" value="lambda repressor-like DNA-binding domains"/>
    <property type="match status" value="1"/>
</dbReference>
<proteinExistence type="predicted"/>
<evidence type="ECO:0000313" key="3">
    <source>
        <dbReference type="EMBL" id="NYF78158.1"/>
    </source>
</evidence>
<name>A0A7Y9PDY5_9BACT</name>
<dbReference type="InterPro" id="IPR001387">
    <property type="entry name" value="Cro/C1-type_HTH"/>
</dbReference>
<gene>
    <name evidence="3" type="ORF">HDF17_000445</name>
</gene>
<dbReference type="GO" id="GO:0003677">
    <property type="term" value="F:DNA binding"/>
    <property type="evidence" value="ECO:0007669"/>
    <property type="project" value="UniProtKB-KW"/>
</dbReference>
<dbReference type="PANTHER" id="PTHR36924:SF1">
    <property type="entry name" value="ANTITOXIN HIGA-1"/>
    <property type="match status" value="1"/>
</dbReference>
<dbReference type="EMBL" id="JACCCW010000001">
    <property type="protein sequence ID" value="NYF78158.1"/>
    <property type="molecule type" value="Genomic_DNA"/>
</dbReference>